<dbReference type="InterPro" id="IPR001853">
    <property type="entry name" value="DSBA-like_thioredoxin_dom"/>
</dbReference>
<dbReference type="PANTHER" id="PTHR13887">
    <property type="entry name" value="GLUTATHIONE S-TRANSFERASE KAPPA"/>
    <property type="match status" value="1"/>
</dbReference>
<dbReference type="Proteomes" id="UP000323708">
    <property type="component" value="Unassembled WGS sequence"/>
</dbReference>
<feature type="domain" description="Thioredoxin" evidence="6">
    <location>
        <begin position="53"/>
        <end position="250"/>
    </location>
</feature>
<keyword evidence="8" id="KW-1185">Reference proteome</keyword>
<feature type="chain" id="PRO_5022763027" evidence="5">
    <location>
        <begin position="19"/>
        <end position="258"/>
    </location>
</feature>
<comment type="caution">
    <text evidence="7">The sequence shown here is derived from an EMBL/GenBank/DDBJ whole genome shotgun (WGS) entry which is preliminary data.</text>
</comment>
<evidence type="ECO:0000313" key="7">
    <source>
        <dbReference type="EMBL" id="KAA1192651.1"/>
    </source>
</evidence>
<dbReference type="InterPro" id="IPR036249">
    <property type="entry name" value="Thioredoxin-like_sf"/>
</dbReference>
<dbReference type="PROSITE" id="PS51257">
    <property type="entry name" value="PROKAR_LIPOPROTEIN"/>
    <property type="match status" value="1"/>
</dbReference>
<dbReference type="Gene3D" id="3.40.30.10">
    <property type="entry name" value="Glutaredoxin"/>
    <property type="match status" value="1"/>
</dbReference>
<evidence type="ECO:0000256" key="3">
    <source>
        <dbReference type="ARBA" id="ARBA00023157"/>
    </source>
</evidence>
<dbReference type="GO" id="GO:0016491">
    <property type="term" value="F:oxidoreductase activity"/>
    <property type="evidence" value="ECO:0007669"/>
    <property type="project" value="UniProtKB-KW"/>
</dbReference>
<dbReference type="PANTHER" id="PTHR13887:SF14">
    <property type="entry name" value="DISULFIDE BOND FORMATION PROTEIN D"/>
    <property type="match status" value="1"/>
</dbReference>
<dbReference type="Pfam" id="PF01323">
    <property type="entry name" value="DSBA"/>
    <property type="match status" value="1"/>
</dbReference>
<protein>
    <submittedName>
        <fullName evidence="7">Thioredoxin domain-containing protein</fullName>
    </submittedName>
</protein>
<evidence type="ECO:0000256" key="2">
    <source>
        <dbReference type="ARBA" id="ARBA00023002"/>
    </source>
</evidence>
<keyword evidence="2" id="KW-0560">Oxidoreductase</keyword>
<dbReference type="EMBL" id="VTUX01000003">
    <property type="protein sequence ID" value="KAA1192651.1"/>
    <property type="molecule type" value="Genomic_DNA"/>
</dbReference>
<reference evidence="7 8" key="1">
    <citation type="submission" date="2019-09" db="EMBL/GenBank/DDBJ databases">
        <authorList>
            <person name="Chen X.-Y."/>
        </authorList>
    </citation>
    <scope>NUCLEOTIDE SEQUENCE [LARGE SCALE GENOMIC DNA]</scope>
    <source>
        <strain evidence="7 8">NY5</strain>
    </source>
</reference>
<dbReference type="InterPro" id="IPR013766">
    <property type="entry name" value="Thioredoxin_domain"/>
</dbReference>
<evidence type="ECO:0000259" key="6">
    <source>
        <dbReference type="PROSITE" id="PS51352"/>
    </source>
</evidence>
<gene>
    <name evidence="7" type="ORF">F0M18_08290</name>
</gene>
<keyword evidence="1 5" id="KW-0732">Signal</keyword>
<evidence type="ECO:0000256" key="4">
    <source>
        <dbReference type="ARBA" id="ARBA00023284"/>
    </source>
</evidence>
<keyword evidence="4" id="KW-0676">Redox-active center</keyword>
<evidence type="ECO:0000313" key="8">
    <source>
        <dbReference type="Proteomes" id="UP000323708"/>
    </source>
</evidence>
<evidence type="ECO:0000256" key="1">
    <source>
        <dbReference type="ARBA" id="ARBA00022729"/>
    </source>
</evidence>
<proteinExistence type="predicted"/>
<dbReference type="PROSITE" id="PS51352">
    <property type="entry name" value="THIOREDOXIN_2"/>
    <property type="match status" value="1"/>
</dbReference>
<dbReference type="SUPFAM" id="SSF52833">
    <property type="entry name" value="Thioredoxin-like"/>
    <property type="match status" value="1"/>
</dbReference>
<feature type="signal peptide" evidence="5">
    <location>
        <begin position="1"/>
        <end position="18"/>
    </location>
</feature>
<sequence length="258" mass="28140">MYCALRNLVALTLVLAIAACGSSDPGPSSTGSLDPEQVKEYLLMHPEIVLDDAEVSDAIRKAGLRREQGRAAEERRSLLKAYSDLLQSPLTPSSGGTDADITVIEFYDYQCAPCRASYPELKQARATEPGIRYLYGQLPIYGSHSIMAARAAVAAHRQGLFEEFHHALMTTDSALDMEVIFATAEKAGLDIEKLQADMRDPLVHQYLEEVRALAEALHITGTPSFIIGDAKLSGGVRAGDLRSELGRQRAQIKLSPRQ</sequence>
<organism evidence="7 8">
    <name type="scientific">Pseudohalioglobus sediminis</name>
    <dbReference type="NCBI Taxonomy" id="2606449"/>
    <lineage>
        <taxon>Bacteria</taxon>
        <taxon>Pseudomonadati</taxon>
        <taxon>Pseudomonadota</taxon>
        <taxon>Gammaproteobacteria</taxon>
        <taxon>Cellvibrionales</taxon>
        <taxon>Halieaceae</taxon>
        <taxon>Pseudohalioglobus</taxon>
    </lineage>
</organism>
<evidence type="ECO:0000256" key="5">
    <source>
        <dbReference type="SAM" id="SignalP"/>
    </source>
</evidence>
<keyword evidence="3" id="KW-1015">Disulfide bond</keyword>
<dbReference type="AlphaFoldDB" id="A0A5B0X2Y8"/>
<name>A0A5B0X2Y8_9GAMM</name>
<accession>A0A5B0X2Y8</accession>